<name>A0A2S0UN45_9RHOB</name>
<dbReference type="AlphaFoldDB" id="A0A2S0UN45"/>
<protein>
    <submittedName>
        <fullName evidence="1">Uncharacterized protein</fullName>
    </submittedName>
</protein>
<gene>
    <name evidence="1" type="ORF">HYN69_12635</name>
</gene>
<sequence>MFLNYDFRLVWERTFFVKLAEVLSGAGLKSAFTSFAIGERSRLSGLFDGILKTASVKISAEYVGIAAEVGFDFSKMSNDEVSLSQYCAVLRELFKRHHTVERAFLFVDELVFSKVDKKADEIRVRAAMVRDIFRVARDLNNFFHQNDLDFHIITSVRPEIRDLICESDAEINKIFDGKSVLLSWDMGLESDSLLFRLFKQKVIHSRQRLAPLSFSDFVDQSISFGKRSYSLEEFIRINTWSRPRDVVQLLNAISFKSPNAERIGVNQVKQALNEFSRRSFVEVTEEISVRHGSLVAATLRASIKKPRYTYFDEFKREVLNAFASKPEIDRELLLDDLFQFGVIGNWNKQDSRFYWAHRGEEFFDKTQGVAIHEGLWNYFNIR</sequence>
<proteinExistence type="predicted"/>
<evidence type="ECO:0000313" key="2">
    <source>
        <dbReference type="Proteomes" id="UP000244496"/>
    </source>
</evidence>
<dbReference type="EMBL" id="CP028918">
    <property type="protein sequence ID" value="AWB49239.1"/>
    <property type="molecule type" value="Genomic_DNA"/>
</dbReference>
<dbReference type="NCBIfam" id="NF047389">
    <property type="entry name" value="ATPase_Sll1717"/>
    <property type="match status" value="1"/>
</dbReference>
<dbReference type="KEGG" id="geh:HYN69_12635"/>
<organism evidence="1 2">
    <name type="scientific">Paragemmobacter aquarius</name>
    <dbReference type="NCBI Taxonomy" id="2169400"/>
    <lineage>
        <taxon>Bacteria</taxon>
        <taxon>Pseudomonadati</taxon>
        <taxon>Pseudomonadota</taxon>
        <taxon>Alphaproteobacteria</taxon>
        <taxon>Rhodobacterales</taxon>
        <taxon>Paracoccaceae</taxon>
        <taxon>Paragemmobacter</taxon>
    </lineage>
</organism>
<evidence type="ECO:0000313" key="1">
    <source>
        <dbReference type="EMBL" id="AWB49239.1"/>
    </source>
</evidence>
<dbReference type="Proteomes" id="UP000244496">
    <property type="component" value="Chromosome"/>
</dbReference>
<accession>A0A2S0UN45</accession>
<dbReference type="InterPro" id="IPR059206">
    <property type="entry name" value="Sll1717-like"/>
</dbReference>
<keyword evidence="2" id="KW-1185">Reference proteome</keyword>
<reference evidence="1 2" key="1">
    <citation type="submission" date="2018-04" db="EMBL/GenBank/DDBJ databases">
        <title>Genome sequencing of Gemmobacter.</title>
        <authorList>
            <person name="Yi H."/>
            <person name="Baek M.-G."/>
        </authorList>
    </citation>
    <scope>NUCLEOTIDE SEQUENCE [LARGE SCALE GENOMIC DNA]</scope>
    <source>
        <strain evidence="1 2">HYN0069</strain>
    </source>
</reference>